<feature type="transmembrane region" description="Helical" evidence="6">
    <location>
        <begin position="182"/>
        <end position="205"/>
    </location>
</feature>
<feature type="transmembrane region" description="Helical" evidence="6">
    <location>
        <begin position="237"/>
        <end position="259"/>
    </location>
</feature>
<keyword evidence="3 6" id="KW-0812">Transmembrane</keyword>
<evidence type="ECO:0000259" key="7">
    <source>
        <dbReference type="Pfam" id="PF02687"/>
    </source>
</evidence>
<dbReference type="Proteomes" id="UP000182486">
    <property type="component" value="Unassembled WGS sequence"/>
</dbReference>
<feature type="transmembrane region" description="Helical" evidence="6">
    <location>
        <begin position="321"/>
        <end position="339"/>
    </location>
</feature>
<gene>
    <name evidence="8" type="ORF">BG844_10620</name>
</gene>
<evidence type="ECO:0000256" key="3">
    <source>
        <dbReference type="ARBA" id="ARBA00022692"/>
    </source>
</evidence>
<feature type="transmembrane region" description="Helical" evidence="6">
    <location>
        <begin position="351"/>
        <end position="370"/>
    </location>
</feature>
<evidence type="ECO:0000256" key="4">
    <source>
        <dbReference type="ARBA" id="ARBA00022989"/>
    </source>
</evidence>
<keyword evidence="2" id="KW-1003">Cell membrane</keyword>
<evidence type="ECO:0000313" key="9">
    <source>
        <dbReference type="Proteomes" id="UP000182486"/>
    </source>
</evidence>
<accession>A0A1K0FN68</accession>
<organism evidence="8 9">
    <name type="scientific">Couchioplanes caeruleus subsp. caeruleus</name>
    <dbReference type="NCBI Taxonomy" id="56427"/>
    <lineage>
        <taxon>Bacteria</taxon>
        <taxon>Bacillati</taxon>
        <taxon>Actinomycetota</taxon>
        <taxon>Actinomycetes</taxon>
        <taxon>Micromonosporales</taxon>
        <taxon>Micromonosporaceae</taxon>
        <taxon>Couchioplanes</taxon>
    </lineage>
</organism>
<evidence type="ECO:0000256" key="2">
    <source>
        <dbReference type="ARBA" id="ARBA00022475"/>
    </source>
</evidence>
<feature type="domain" description="ABC3 transporter permease C-terminal" evidence="7">
    <location>
        <begin position="189"/>
        <end position="303"/>
    </location>
</feature>
<comment type="caution">
    <text evidence="8">The sequence shown here is derived from an EMBL/GenBank/DDBJ whole genome shotgun (WGS) entry which is preliminary data.</text>
</comment>
<evidence type="ECO:0000313" key="8">
    <source>
        <dbReference type="EMBL" id="OJF14277.1"/>
    </source>
</evidence>
<dbReference type="EMBL" id="MEIA01000104">
    <property type="protein sequence ID" value="OJF14277.1"/>
    <property type="molecule type" value="Genomic_DNA"/>
</dbReference>
<sequence length="750" mass="77568">MRDLMLGVRLSIAAGRSGWLRLAMIATGVGLGVAMLLLVASVPTASGNREQRRSDRGLTHTTDKGGLLVRTIESRFRDQPVRGRMVRADGPVAPVPPGLPRLPAPGEMFVSPALAELLDGPGGDVLGARWSARVAGTIAPPGLAGPREVYVYVGSGDLAGGENTVRVSSFGGRPAGTVRAEFLLLAVVGAVIMLVPVLIFLITAVRFGSSARERQLAAIRLVGADGRMTHRIAAGDSLVGAVLGLGLGALMFLAVRPLAGELLPADFAPFTSDMSPPTASAALIAGFVPAAAVAVTLAALRQVVIEPLGVVRQAGAKRRRLWWRLMPPAIGAALFVPLLGGNRAGASLGQVAIGVALLLIGVVVLLPWLVPAVVRRLRASGVAWQLAVRRLQLDSDTAVRAVSGIAVSVAGIIAFQGILNASVTANLAAQPPADRFAAVVFSDSGDTNGWAEALGGVEGVREVGRTAYGKLRIEGPEQPHAGVRVGDCDVLRQAAALPSCADGDIFAVRMPGSDGASLSPGTAVQLYDYAGDKALSRPTVPAKITTVTRYSNIKLGLWEYLATPKAVGIEPSLRGLNQDGLLVSLDAGDPDAIERVRNVTTRLAPAATVEVFGDRRVADQFAGAAQAAQAGAVLLLIFIGASLLVSSVEQLRERRRLLAMLTAFGTPRRVLSMSLLYQSAIPAVLGLALAVSVGSGLSAALLAATNGPIEFDEVAIAGLTATAIAVVLAVTAAGLPLLFRFTRVQELRTE</sequence>
<proteinExistence type="predicted"/>
<dbReference type="Pfam" id="PF02687">
    <property type="entry name" value="FtsX"/>
    <property type="match status" value="2"/>
</dbReference>
<protein>
    <recommendedName>
        <fullName evidence="7">ABC3 transporter permease C-terminal domain-containing protein</fullName>
    </recommendedName>
</protein>
<feature type="transmembrane region" description="Helical" evidence="6">
    <location>
        <begin position="398"/>
        <end position="419"/>
    </location>
</feature>
<evidence type="ECO:0000256" key="1">
    <source>
        <dbReference type="ARBA" id="ARBA00004651"/>
    </source>
</evidence>
<feature type="transmembrane region" description="Helical" evidence="6">
    <location>
        <begin position="714"/>
        <end position="739"/>
    </location>
</feature>
<feature type="transmembrane region" description="Helical" evidence="6">
    <location>
        <begin position="20"/>
        <end position="42"/>
    </location>
</feature>
<dbReference type="InterPro" id="IPR003838">
    <property type="entry name" value="ABC3_permease_C"/>
</dbReference>
<feature type="transmembrane region" description="Helical" evidence="6">
    <location>
        <begin position="627"/>
        <end position="648"/>
    </location>
</feature>
<keyword evidence="5 6" id="KW-0472">Membrane</keyword>
<feature type="transmembrane region" description="Helical" evidence="6">
    <location>
        <begin position="675"/>
        <end position="702"/>
    </location>
</feature>
<dbReference type="AlphaFoldDB" id="A0A1K0FN68"/>
<reference evidence="8 9" key="1">
    <citation type="submission" date="2016-09" db="EMBL/GenBank/DDBJ databases">
        <title>Couchioplanes caeruleus draft genome sequence.</title>
        <authorList>
            <person name="Sheehan J."/>
            <person name="Caffrey P."/>
        </authorList>
    </citation>
    <scope>NUCLEOTIDE SEQUENCE [LARGE SCALE GENOMIC DNA]</scope>
    <source>
        <strain evidence="8 9">DSM 43634</strain>
    </source>
</reference>
<keyword evidence="4 6" id="KW-1133">Transmembrane helix</keyword>
<dbReference type="GO" id="GO:0005886">
    <property type="term" value="C:plasma membrane"/>
    <property type="evidence" value="ECO:0007669"/>
    <property type="project" value="UniProtKB-SubCell"/>
</dbReference>
<feature type="transmembrane region" description="Helical" evidence="6">
    <location>
        <begin position="279"/>
        <end position="300"/>
    </location>
</feature>
<comment type="subcellular location">
    <subcellularLocation>
        <location evidence="1">Cell membrane</location>
        <topology evidence="1">Multi-pass membrane protein</topology>
    </subcellularLocation>
</comment>
<keyword evidence="9" id="KW-1185">Reference proteome</keyword>
<evidence type="ECO:0000256" key="6">
    <source>
        <dbReference type="SAM" id="Phobius"/>
    </source>
</evidence>
<dbReference type="RefSeq" id="WP_071804950.1">
    <property type="nucleotide sequence ID" value="NZ_MEIA01000104.1"/>
</dbReference>
<name>A0A1K0FN68_9ACTN</name>
<evidence type="ECO:0000256" key="5">
    <source>
        <dbReference type="ARBA" id="ARBA00023136"/>
    </source>
</evidence>
<feature type="domain" description="ABC3 transporter permease C-terminal" evidence="7">
    <location>
        <begin position="632"/>
        <end position="738"/>
    </location>
</feature>